<proteinExistence type="predicted"/>
<dbReference type="Proteomes" id="UP001196413">
    <property type="component" value="Unassembled WGS sequence"/>
</dbReference>
<dbReference type="AlphaFoldDB" id="A0AAD5MNQ2"/>
<evidence type="ECO:0000313" key="1">
    <source>
        <dbReference type="EMBL" id="KAJ1361895.1"/>
    </source>
</evidence>
<dbReference type="Gene3D" id="1.20.120.230">
    <property type="entry name" value="Alpha-catenin/vinculin-like"/>
    <property type="match status" value="1"/>
</dbReference>
<accession>A0AAD5MNQ2</accession>
<gene>
    <name evidence="1" type="ORF">KIN20_021267</name>
</gene>
<protein>
    <submittedName>
        <fullName evidence="1">Uncharacterized protein</fullName>
    </submittedName>
</protein>
<sequence>MTLAIGTSFPPSYRHRSNPERKAGCRRLLQWTPLVIPSSTIIFLSPLTNNKTETSTPITSTHPRIPDRLAISLGSPPFMEETKRLSSSSTSTVTSSDSSQLSSILVTKPNADKPKGRVTFADEIISLILTLFELLKKKALFASFYSFEQSVALIEIPPNTLKRQLVRNRLYDRLCIMKDCKICPNGRDGDCTSDELESVVSDRESLYQDYAYLDDAVPGRSNTGVDYTVNNDINDEDRQLARFYAPKLDQHMDSLSLAVEGFLGTVENNLPQGTLFKKES</sequence>
<reference evidence="1" key="1">
    <citation type="submission" date="2021-06" db="EMBL/GenBank/DDBJ databases">
        <title>Parelaphostrongylus tenuis whole genome reference sequence.</title>
        <authorList>
            <person name="Garwood T.J."/>
            <person name="Larsen P.A."/>
            <person name="Fountain-Jones N.M."/>
            <person name="Garbe J.R."/>
            <person name="Macchietto M.G."/>
            <person name="Kania S.A."/>
            <person name="Gerhold R.W."/>
            <person name="Richards J.E."/>
            <person name="Wolf T.M."/>
        </authorList>
    </citation>
    <scope>NUCLEOTIDE SEQUENCE</scope>
    <source>
        <strain evidence="1">MNPRO001-30</strain>
        <tissue evidence="1">Meninges</tissue>
    </source>
</reference>
<feature type="non-terminal residue" evidence="1">
    <location>
        <position position="1"/>
    </location>
</feature>
<name>A0AAD5MNQ2_PARTN</name>
<comment type="caution">
    <text evidence="1">The sequence shown here is derived from an EMBL/GenBank/DDBJ whole genome shotgun (WGS) entry which is preliminary data.</text>
</comment>
<evidence type="ECO:0000313" key="2">
    <source>
        <dbReference type="Proteomes" id="UP001196413"/>
    </source>
</evidence>
<dbReference type="EMBL" id="JAHQIW010004293">
    <property type="protein sequence ID" value="KAJ1361895.1"/>
    <property type="molecule type" value="Genomic_DNA"/>
</dbReference>
<organism evidence="1 2">
    <name type="scientific">Parelaphostrongylus tenuis</name>
    <name type="common">Meningeal worm</name>
    <dbReference type="NCBI Taxonomy" id="148309"/>
    <lineage>
        <taxon>Eukaryota</taxon>
        <taxon>Metazoa</taxon>
        <taxon>Ecdysozoa</taxon>
        <taxon>Nematoda</taxon>
        <taxon>Chromadorea</taxon>
        <taxon>Rhabditida</taxon>
        <taxon>Rhabditina</taxon>
        <taxon>Rhabditomorpha</taxon>
        <taxon>Strongyloidea</taxon>
        <taxon>Metastrongylidae</taxon>
        <taxon>Parelaphostrongylus</taxon>
    </lineage>
</organism>
<keyword evidence="2" id="KW-1185">Reference proteome</keyword>